<dbReference type="AlphaFoldDB" id="A0A1X1IUF9"/>
<organism evidence="1 2">
    <name type="scientific">Streptococcus oralis subsp. dentisani</name>
    <dbReference type="NCBI Taxonomy" id="1458253"/>
    <lineage>
        <taxon>Bacteria</taxon>
        <taxon>Bacillati</taxon>
        <taxon>Bacillota</taxon>
        <taxon>Bacilli</taxon>
        <taxon>Lactobacillales</taxon>
        <taxon>Streptococcaceae</taxon>
        <taxon>Streptococcus</taxon>
    </lineage>
</organism>
<proteinExistence type="predicted"/>
<comment type="caution">
    <text evidence="1">The sequence shown here is derived from an EMBL/GenBank/DDBJ whole genome shotgun (WGS) entry which is preliminary data.</text>
</comment>
<name>A0A1X1IUF9_STROR</name>
<protein>
    <submittedName>
        <fullName evidence="1">Uncharacterized protein</fullName>
    </submittedName>
</protein>
<sequence>MKGLIRCPLPDNPELFEGRPDSSLDIIDKKTGDLLTRRFYDSDGEKLLGGKEMTYEFFKEVLSYGEEFVIYYQDKKFYISQRKDFGEIYFTVSEKEYRVFYNQMEFLSAALINGKTLGEAWDELEVY</sequence>
<gene>
    <name evidence="1" type="ORF">B7707_06830</name>
</gene>
<dbReference type="EMBL" id="NCUY01000032">
    <property type="protein sequence ID" value="ORO76669.1"/>
    <property type="molecule type" value="Genomic_DNA"/>
</dbReference>
<evidence type="ECO:0000313" key="2">
    <source>
        <dbReference type="Proteomes" id="UP000193326"/>
    </source>
</evidence>
<accession>A0A1X1IUF9</accession>
<reference evidence="1 2" key="1">
    <citation type="journal article" date="2016" name="Eur. J. Clin. Microbiol. Infect. Dis.">
        <title>Whole genome sequencing as a tool for phylogenetic analysis of clinical strains of Mitis group streptococci.</title>
        <authorList>
            <person name="Rasmussen L.H."/>
            <person name="Dargis R."/>
            <person name="Hojholt K."/>
            <person name="Christensen J.J."/>
            <person name="Skovgaard O."/>
            <person name="Justesen U.S."/>
            <person name="Rosenvinge F.S."/>
            <person name="Moser C."/>
            <person name="Lukjancenko O."/>
            <person name="Rasmussen S."/>
            <person name="Nielsen X.C."/>
        </authorList>
    </citation>
    <scope>NUCLEOTIDE SEQUENCE [LARGE SCALE GENOMIC DNA]</scope>
    <source>
        <strain evidence="1 2">RH_70047_11</strain>
    </source>
</reference>
<dbReference type="Proteomes" id="UP000193326">
    <property type="component" value="Unassembled WGS sequence"/>
</dbReference>
<evidence type="ECO:0000313" key="1">
    <source>
        <dbReference type="EMBL" id="ORO76669.1"/>
    </source>
</evidence>